<sequence length="1051" mass="113601">MNLSALLPALIVICPILVGVAVMATPEHKTTLRRSLNIGGALITLSLIAMLLSGVSNGLDFETRLPLLPNIDFVLHGDSLSLLFVSLSGFLWLFTTIYAIGYFKNTLNRSRFFAFFSLCVGATIGLALAGNLVTFLIFYELLTLVTYPLIAHKGNPASIKAARIYLVYTMIGGALLLTGVVWLKVIAGPLDFTSAGVLEGVPGLDRTHLQIIFVLLITGLGVKAALFPLHGWLPISMAAPAPVSALLHAVAVVKAGAFGIVRVVYDIYGVEFTRDLGLTILLAAIAGFTIIYGSIRALSQDDLKRRLAYSTVSQVSYIALGTAIAGPIATIGGLIHLVHQGLMKITLFFCAGNLAETIGVHKISQMNGAGKRMPLTMAAFTIASFGMIGVPPIAGFVSKWYLGVGALEAEAYWVLGVLAISSLLNAAYFLPIIHAVWFKEQDQPWPKNSPTLRLEAHWMLLLPPLVTAFCAFAVGLFASSSFSPLAWSSLIAAREYQSILPDISGIVPKYSTGHLWILILPSLLLTAMAFKKLRDRVILLTPLAPLPALAAALFIVNEDIVEHSFLLLTAAIWFIAALYAQAYMAMDKKRNRFYLFFLLTMVGNFGVVLSQEISSFITFFALMSFSAYPLILHSESDEAKSAATTYIRWVIFGEIVLFLALVGRTYYDQFGGDPLPIVWVSALLIIGFGVKAGLATLHVWLPKAHPVAPIPASALLSAVMVKVGLLGWIRFLPLGDEAINVLAQPMMALGFAAAFLAAIYGALQDNPKTVLAYSTISQLGIIVASIGFALAFPDSWELLLPAVVLFAMHHGFAKATLFFSVGLSSALKPTSKLAPYLWLLIFIPALSLIGVPFSSGALAKVSLKDATSSWPLFSTLLIISAIGTSLLMVRFIELMRKQATLSTPRATPCWGLILPTALSAFMCVGYFYTRSFFEFNSYHAIVSTLSWSALWPVFAGVLVMLATAKLRAKIPTPPAGDLLVIYREVARLLDKSIRITVALSNIIARYLSILGDHSKVWALSMPTRLSKQLSIETPGMVMVVILAALLYSFLT</sequence>
<keyword evidence="4 8" id="KW-1133">Transmembrane helix</keyword>
<dbReference type="KEGG" id="spsr:EGC80_00290"/>
<keyword evidence="5" id="KW-0560">Oxidoreductase</keyword>
<evidence type="ECO:0000256" key="2">
    <source>
        <dbReference type="ARBA" id="ARBA00022475"/>
    </source>
</evidence>
<feature type="transmembrane region" description="Helical" evidence="8">
    <location>
        <begin position="593"/>
        <end position="610"/>
    </location>
</feature>
<evidence type="ECO:0000256" key="4">
    <source>
        <dbReference type="ARBA" id="ARBA00022989"/>
    </source>
</evidence>
<comment type="subcellular location">
    <subcellularLocation>
        <location evidence="1">Cell membrane</location>
        <topology evidence="1">Multi-pass membrane protein</topology>
    </subcellularLocation>
    <subcellularLocation>
        <location evidence="7">Membrane</location>
        <topology evidence="7">Multi-pass membrane protein</topology>
    </subcellularLocation>
</comment>
<feature type="transmembrane region" description="Helical" evidence="8">
    <location>
        <begin position="412"/>
        <end position="437"/>
    </location>
</feature>
<feature type="transmembrane region" description="Helical" evidence="8">
    <location>
        <begin position="563"/>
        <end position="581"/>
    </location>
</feature>
<reference evidence="10 12" key="1">
    <citation type="submission" date="2018-11" db="EMBL/GenBank/DDBJ databases">
        <title>Shewanella sp. M2.</title>
        <authorList>
            <person name="Hwang Y.J."/>
            <person name="Hwang C.Y."/>
        </authorList>
    </citation>
    <scope>NUCLEOTIDE SEQUENCE [LARGE SCALE GENOMIC DNA]</scope>
    <source>
        <strain evidence="10 12">M2</strain>
    </source>
</reference>
<keyword evidence="2" id="KW-1003">Cell membrane</keyword>
<accession>A0A3N4DPI9</accession>
<feature type="transmembrane region" description="Helical" evidence="8">
    <location>
        <begin position="315"/>
        <end position="339"/>
    </location>
</feature>
<feature type="transmembrane region" description="Helical" evidence="8">
    <location>
        <begin position="616"/>
        <end position="634"/>
    </location>
</feature>
<evidence type="ECO:0000256" key="5">
    <source>
        <dbReference type="ARBA" id="ARBA00023002"/>
    </source>
</evidence>
<evidence type="ECO:0000256" key="1">
    <source>
        <dbReference type="ARBA" id="ARBA00004651"/>
    </source>
</evidence>
<dbReference type="RefSeq" id="WP_124013554.1">
    <property type="nucleotide sequence ID" value="NZ_CP034073.1"/>
</dbReference>
<dbReference type="EMBL" id="CP034073">
    <property type="protein sequence ID" value="AZG33522.1"/>
    <property type="molecule type" value="Genomic_DNA"/>
</dbReference>
<dbReference type="GO" id="GO:0005886">
    <property type="term" value="C:plasma membrane"/>
    <property type="evidence" value="ECO:0007669"/>
    <property type="project" value="UniProtKB-SubCell"/>
</dbReference>
<dbReference type="EMBL" id="RKKB01000010">
    <property type="protein sequence ID" value="RPA27785.1"/>
    <property type="molecule type" value="Genomic_DNA"/>
</dbReference>
<feature type="transmembrane region" description="Helical" evidence="8">
    <location>
        <begin position="6"/>
        <end position="24"/>
    </location>
</feature>
<gene>
    <name evidence="11" type="ORF">EGC77_16260</name>
    <name evidence="10" type="ORF">EGC80_00290</name>
</gene>
<evidence type="ECO:0000313" key="10">
    <source>
        <dbReference type="EMBL" id="AZG33522.1"/>
    </source>
</evidence>
<feature type="transmembrane region" description="Helical" evidence="8">
    <location>
        <begin position="646"/>
        <end position="667"/>
    </location>
</feature>
<dbReference type="InterPro" id="IPR052175">
    <property type="entry name" value="ComplexI-like_HydComp"/>
</dbReference>
<feature type="transmembrane region" description="Helical" evidence="8">
    <location>
        <begin position="513"/>
        <end position="530"/>
    </location>
</feature>
<name>A0A3N4DPI9_9GAMM</name>
<feature type="transmembrane region" description="Helical" evidence="8">
    <location>
        <begin position="245"/>
        <end position="265"/>
    </location>
</feature>
<feature type="transmembrane region" description="Helical" evidence="8">
    <location>
        <begin position="741"/>
        <end position="763"/>
    </location>
</feature>
<keyword evidence="3 7" id="KW-0812">Transmembrane</keyword>
<feature type="transmembrane region" description="Helical" evidence="8">
    <location>
        <begin position="277"/>
        <end position="295"/>
    </location>
</feature>
<feature type="transmembrane region" description="Helical" evidence="8">
    <location>
        <begin position="1029"/>
        <end position="1050"/>
    </location>
</feature>
<dbReference type="Proteomes" id="UP000273778">
    <property type="component" value="Chromosome"/>
</dbReference>
<dbReference type="OrthoDB" id="9768329at2"/>
<evidence type="ECO:0000313" key="11">
    <source>
        <dbReference type="EMBL" id="RPA27785.1"/>
    </source>
</evidence>
<reference evidence="11" key="3">
    <citation type="submission" date="2018-11" db="EMBL/GenBank/DDBJ databases">
        <authorList>
            <person name="Hwang Y.J."/>
            <person name="Hwang C.Y."/>
        </authorList>
    </citation>
    <scope>NUCLEOTIDE SEQUENCE</scope>
    <source>
        <strain evidence="11">R106</strain>
    </source>
</reference>
<dbReference type="PRINTS" id="PR01434">
    <property type="entry name" value="NADHDHGNASE5"/>
</dbReference>
<protein>
    <submittedName>
        <fullName evidence="11">Sodium:proton antiporter</fullName>
    </submittedName>
</protein>
<feature type="transmembrane region" description="Helical" evidence="8">
    <location>
        <begin position="836"/>
        <end position="858"/>
    </location>
</feature>
<feature type="transmembrane region" description="Helical" evidence="8">
    <location>
        <begin position="679"/>
        <end position="701"/>
    </location>
</feature>
<feature type="transmembrane region" description="Helical" evidence="8">
    <location>
        <begin position="770"/>
        <end position="792"/>
    </location>
</feature>
<evidence type="ECO:0000313" key="12">
    <source>
        <dbReference type="Proteomes" id="UP000273778"/>
    </source>
</evidence>
<keyword evidence="12" id="KW-1185">Reference proteome</keyword>
<feature type="transmembrane region" description="Helical" evidence="8">
    <location>
        <begin position="940"/>
        <end position="962"/>
    </location>
</feature>
<reference evidence="13" key="2">
    <citation type="submission" date="2018-11" db="EMBL/GenBank/DDBJ databases">
        <title>Shewanella sp. R106.</title>
        <authorList>
            <person name="Hwang Y.J."/>
            <person name="Hwang C.Y."/>
        </authorList>
    </citation>
    <scope>NUCLEOTIDE SEQUENCE [LARGE SCALE GENOMIC DNA]</scope>
    <source>
        <strain evidence="13">R106</strain>
    </source>
</reference>
<feature type="transmembrane region" description="Helical" evidence="8">
    <location>
        <begin position="537"/>
        <end position="557"/>
    </location>
</feature>
<feature type="transmembrane region" description="Helical" evidence="8">
    <location>
        <begin position="375"/>
        <end position="397"/>
    </location>
</feature>
<feature type="domain" description="NADH:quinone oxidoreductase/Mrp antiporter transmembrane" evidence="9">
    <location>
        <begin position="129"/>
        <end position="423"/>
    </location>
</feature>
<dbReference type="AlphaFoldDB" id="A0A3N4DPI9"/>
<feature type="transmembrane region" description="Helical" evidence="8">
    <location>
        <begin position="458"/>
        <end position="478"/>
    </location>
</feature>
<evidence type="ECO:0000256" key="7">
    <source>
        <dbReference type="RuleBase" id="RU000320"/>
    </source>
</evidence>
<organism evidence="11 13">
    <name type="scientific">Shewanella psychromarinicola</name>
    <dbReference type="NCBI Taxonomy" id="2487742"/>
    <lineage>
        <taxon>Bacteria</taxon>
        <taxon>Pseudomonadati</taxon>
        <taxon>Pseudomonadota</taxon>
        <taxon>Gammaproteobacteria</taxon>
        <taxon>Alteromonadales</taxon>
        <taxon>Shewanellaceae</taxon>
        <taxon>Shewanella</taxon>
    </lineage>
</organism>
<evidence type="ECO:0000259" key="9">
    <source>
        <dbReference type="Pfam" id="PF00361"/>
    </source>
</evidence>
<dbReference type="GO" id="GO:0016491">
    <property type="term" value="F:oxidoreductase activity"/>
    <property type="evidence" value="ECO:0007669"/>
    <property type="project" value="UniProtKB-KW"/>
</dbReference>
<evidence type="ECO:0000256" key="6">
    <source>
        <dbReference type="ARBA" id="ARBA00023136"/>
    </source>
</evidence>
<evidence type="ECO:0000256" key="8">
    <source>
        <dbReference type="SAM" id="Phobius"/>
    </source>
</evidence>
<feature type="transmembrane region" description="Helical" evidence="8">
    <location>
        <begin position="164"/>
        <end position="187"/>
    </location>
</feature>
<feature type="transmembrane region" description="Helical" evidence="8">
    <location>
        <begin position="708"/>
        <end position="729"/>
    </location>
</feature>
<dbReference type="InterPro" id="IPR001750">
    <property type="entry name" value="ND/Mrp_TM"/>
</dbReference>
<evidence type="ECO:0000256" key="3">
    <source>
        <dbReference type="ARBA" id="ARBA00022692"/>
    </source>
</evidence>
<feature type="transmembrane region" description="Helical" evidence="8">
    <location>
        <begin position="36"/>
        <end position="59"/>
    </location>
</feature>
<dbReference type="Pfam" id="PF00361">
    <property type="entry name" value="Proton_antipo_M"/>
    <property type="match status" value="2"/>
</dbReference>
<feature type="transmembrane region" description="Helical" evidence="8">
    <location>
        <begin position="207"/>
        <end position="233"/>
    </location>
</feature>
<keyword evidence="6 8" id="KW-0472">Membrane</keyword>
<feature type="transmembrane region" description="Helical" evidence="8">
    <location>
        <begin position="112"/>
        <end position="129"/>
    </location>
</feature>
<feature type="transmembrane region" description="Helical" evidence="8">
    <location>
        <begin position="870"/>
        <end position="889"/>
    </location>
</feature>
<dbReference type="Proteomes" id="UP000278855">
    <property type="component" value="Unassembled WGS sequence"/>
</dbReference>
<feature type="transmembrane region" description="Helical" evidence="8">
    <location>
        <begin position="798"/>
        <end position="824"/>
    </location>
</feature>
<feature type="transmembrane region" description="Helical" evidence="8">
    <location>
        <begin position="79"/>
        <end position="100"/>
    </location>
</feature>
<feature type="domain" description="NADH:quinone oxidoreductase/Mrp antiporter transmembrane" evidence="9">
    <location>
        <begin position="612"/>
        <end position="878"/>
    </location>
</feature>
<dbReference type="PANTHER" id="PTHR42682">
    <property type="entry name" value="HYDROGENASE-4 COMPONENT F"/>
    <property type="match status" value="1"/>
</dbReference>
<dbReference type="PANTHER" id="PTHR42682:SF4">
    <property type="entry name" value="NADH-UBIQUINONE_PLASTOQUINONE"/>
    <property type="match status" value="1"/>
</dbReference>
<proteinExistence type="predicted"/>
<feature type="transmembrane region" description="Helical" evidence="8">
    <location>
        <begin position="909"/>
        <end position="928"/>
    </location>
</feature>
<evidence type="ECO:0000313" key="13">
    <source>
        <dbReference type="Proteomes" id="UP000278855"/>
    </source>
</evidence>